<dbReference type="Ensembl" id="ENSSHAT00000005807.2">
    <property type="protein sequence ID" value="ENSSHAP00000005753.1"/>
    <property type="gene ID" value="ENSSHAG00000005025.2"/>
</dbReference>
<dbReference type="Proteomes" id="UP000007648">
    <property type="component" value="Unassembled WGS sequence"/>
</dbReference>
<evidence type="ECO:0000256" key="1">
    <source>
        <dbReference type="ARBA" id="ARBA00004611"/>
    </source>
</evidence>
<protein>
    <submittedName>
        <fullName evidence="9">Cilia and flagella associated protein 107</fullName>
    </submittedName>
</protein>
<keyword evidence="6" id="KW-0966">Cell projection</keyword>
<keyword evidence="3" id="KW-0282">Flagellum</keyword>
<dbReference type="HOGENOM" id="CLU_100733_1_0_1"/>
<evidence type="ECO:0000313" key="9">
    <source>
        <dbReference type="Ensembl" id="ENSSHAP00000005753.1"/>
    </source>
</evidence>
<evidence type="ECO:0000256" key="8">
    <source>
        <dbReference type="ARBA" id="ARBA00046435"/>
    </source>
</evidence>
<dbReference type="KEGG" id="shr:100928891"/>
<dbReference type="OrthoDB" id="8185227at2759"/>
<dbReference type="CTD" id="93190"/>
<sequence length="189" mass="22782">MLTTSPQSWSTPSWRIEPTFSTRVLIGNWGEERRKFIKTSKSGFESTFQKDFVWYPEHKADCITKWYSMRRREGLPYKNLMTHHNEPKHRHLISTYEDHFNRHGYNPALPPIRTWNGQKQMWLPEKSDFPLLAPPTNYGLFESLLKKWEKPTRCDLMNSVYNLSYVKHPMSRRNLWQRQHSNPILPHLR</sequence>
<dbReference type="GO" id="GO:0030317">
    <property type="term" value="P:flagellated sperm motility"/>
    <property type="evidence" value="ECO:0007669"/>
    <property type="project" value="InterPro"/>
</dbReference>
<dbReference type="InParanoid" id="G3VRE8"/>
<evidence type="ECO:0000313" key="10">
    <source>
        <dbReference type="Proteomes" id="UP000007648"/>
    </source>
</evidence>
<keyword evidence="5" id="KW-0206">Cytoskeleton</keyword>
<keyword evidence="2" id="KW-0963">Cytoplasm</keyword>
<name>G3VRE8_SARHA</name>
<dbReference type="GeneID" id="100928891"/>
<dbReference type="Pfam" id="PF22595">
    <property type="entry name" value="CFAP107"/>
    <property type="match status" value="1"/>
</dbReference>
<reference evidence="9" key="3">
    <citation type="submission" date="2025-09" db="UniProtKB">
        <authorList>
            <consortium name="Ensembl"/>
        </authorList>
    </citation>
    <scope>IDENTIFICATION</scope>
</reference>
<dbReference type="PANTHER" id="PTHR31180:SF2">
    <property type="entry name" value="CILIA- AND FLAGELLA-ASSOCIATED PROTEIN 107"/>
    <property type="match status" value="1"/>
</dbReference>
<gene>
    <name evidence="9" type="primary">CFAP107</name>
</gene>
<reference evidence="9 10" key="1">
    <citation type="journal article" date="2011" name="Proc. Natl. Acad. Sci. U.S.A.">
        <title>Genetic diversity and population structure of the endangered marsupial Sarcophilus harrisii (Tasmanian devil).</title>
        <authorList>
            <person name="Miller W."/>
            <person name="Hayes V.M."/>
            <person name="Ratan A."/>
            <person name="Petersen D.C."/>
            <person name="Wittekindt N.E."/>
            <person name="Miller J."/>
            <person name="Walenz B."/>
            <person name="Knight J."/>
            <person name="Qi J."/>
            <person name="Zhao F."/>
            <person name="Wang Q."/>
            <person name="Bedoya-Reina O.C."/>
            <person name="Katiyar N."/>
            <person name="Tomsho L.P."/>
            <person name="Kasson L.M."/>
            <person name="Hardie R.A."/>
            <person name="Woodbridge P."/>
            <person name="Tindall E.A."/>
            <person name="Bertelsen M.F."/>
            <person name="Dixon D."/>
            <person name="Pyecroft S."/>
            <person name="Helgen K.M."/>
            <person name="Lesk A.M."/>
            <person name="Pringle T.H."/>
            <person name="Patterson N."/>
            <person name="Zhang Y."/>
            <person name="Kreiss A."/>
            <person name="Woods G.M."/>
            <person name="Jones M.E."/>
            <person name="Schuster S.C."/>
        </authorList>
    </citation>
    <scope>NUCLEOTIDE SEQUENCE [LARGE SCALE GENOMIC DNA]</scope>
</reference>
<keyword evidence="4" id="KW-0969">Cilium</keyword>
<evidence type="ECO:0000256" key="3">
    <source>
        <dbReference type="ARBA" id="ARBA00022846"/>
    </source>
</evidence>
<keyword evidence="10" id="KW-1185">Reference proteome</keyword>
<dbReference type="GO" id="GO:0005879">
    <property type="term" value="C:axonemal microtubule"/>
    <property type="evidence" value="ECO:0007669"/>
    <property type="project" value="Ensembl"/>
</dbReference>
<evidence type="ECO:0000256" key="5">
    <source>
        <dbReference type="ARBA" id="ARBA00023212"/>
    </source>
</evidence>
<accession>G3VRE8</accession>
<comment type="subcellular location">
    <subcellularLocation>
        <location evidence="1">Cytoplasm</location>
        <location evidence="1">Cytoskeleton</location>
        <location evidence="1">Flagellum axoneme</location>
    </subcellularLocation>
</comment>
<organism evidence="9 10">
    <name type="scientific">Sarcophilus harrisii</name>
    <name type="common">Tasmanian devil</name>
    <name type="synonym">Sarcophilus laniarius</name>
    <dbReference type="NCBI Taxonomy" id="9305"/>
    <lineage>
        <taxon>Eukaryota</taxon>
        <taxon>Metazoa</taxon>
        <taxon>Chordata</taxon>
        <taxon>Craniata</taxon>
        <taxon>Vertebrata</taxon>
        <taxon>Euteleostomi</taxon>
        <taxon>Mammalia</taxon>
        <taxon>Metatheria</taxon>
        <taxon>Dasyuromorphia</taxon>
        <taxon>Dasyuridae</taxon>
        <taxon>Sarcophilus</taxon>
    </lineage>
</organism>
<dbReference type="AlphaFoldDB" id="G3VRE8"/>
<comment type="subunit">
    <text evidence="8">Microtubule inner protein component of sperm flagellar doublet microtubules.</text>
</comment>
<dbReference type="InterPro" id="IPR054709">
    <property type="entry name" value="CFAP107"/>
</dbReference>
<dbReference type="GeneTree" id="ENSGT00390000014553"/>
<evidence type="ECO:0000256" key="2">
    <source>
        <dbReference type="ARBA" id="ARBA00022490"/>
    </source>
</evidence>
<dbReference type="PANTHER" id="PTHR31180">
    <property type="entry name" value="CILIA- AND FLAGELLA-ASSOCIATED PROTEIN 107-RELATED"/>
    <property type="match status" value="1"/>
</dbReference>
<evidence type="ECO:0000256" key="7">
    <source>
        <dbReference type="ARBA" id="ARBA00035003"/>
    </source>
</evidence>
<dbReference type="InterPro" id="IPR037662">
    <property type="entry name" value="CFAP68/107"/>
</dbReference>
<dbReference type="FunCoup" id="G3VRE8">
    <property type="interactions" value="18"/>
</dbReference>
<evidence type="ECO:0000256" key="6">
    <source>
        <dbReference type="ARBA" id="ARBA00023273"/>
    </source>
</evidence>
<proteinExistence type="predicted"/>
<evidence type="ECO:0000256" key="4">
    <source>
        <dbReference type="ARBA" id="ARBA00023069"/>
    </source>
</evidence>
<reference evidence="9" key="2">
    <citation type="submission" date="2025-08" db="UniProtKB">
        <authorList>
            <consortium name="Ensembl"/>
        </authorList>
    </citation>
    <scope>IDENTIFICATION</scope>
</reference>
<comment type="function">
    <text evidence="7">Microtubule inner protein (MIP) part of the dynein-decorated doublet microtubules (DMTs) in cilia axoneme, which is required for motile cilia beating.</text>
</comment>